<dbReference type="RefSeq" id="WP_209606141.1">
    <property type="nucleotide sequence ID" value="NZ_JAGILA010000009.1"/>
</dbReference>
<protein>
    <recommendedName>
        <fullName evidence="4">LamG-like jellyroll fold domain-containing protein</fullName>
    </recommendedName>
</protein>
<name>A0ABS4R8T8_9HYPH</name>
<dbReference type="PANTHER" id="PTHR47635:SF2">
    <property type="entry name" value="LAMG-LIKE JELLYROLL FOLD DOMAIN-CONTAINING PROTEIN"/>
    <property type="match status" value="1"/>
</dbReference>
<keyword evidence="3" id="KW-1133">Transmembrane helix</keyword>
<dbReference type="Pfam" id="PF13385">
    <property type="entry name" value="Laminin_G_3"/>
    <property type="match status" value="2"/>
</dbReference>
<feature type="transmembrane region" description="Helical" evidence="3">
    <location>
        <begin position="630"/>
        <end position="650"/>
    </location>
</feature>
<dbReference type="PANTHER" id="PTHR47635">
    <property type="entry name" value="CUB DOMAIN-CONTAINING PROTEIN"/>
    <property type="match status" value="1"/>
</dbReference>
<sequence length="716" mass="74750">MTAPLYQQTFAHITSSGSISFGSGSTLADLVLDGSHSFSVCFTFRMAQFSSSDTLFSKGSQFSFGLQNGVLFAQLANATAVVADAAMTLQPNTYYSVMCTYDSAGPNSGTLTLSVAGAQAASAALTNAGIPDDGSDFVFGGQVDVDLVGLCLWNIAVPMTECLTSKWMMPDPGTQGLVSCYCFADGPPSDDSGNNHPITFLGGGQQVTIVPGFQLENNAYVVPATSDALNPGGGGNVAFSLLAWVYCTGVSSGSQYSDIFGNCDANSGIQMGLGQSDGSLTLTVLWNGLNGSDIVSASTSFAANAWHHVAVTYDGTTFTLYVDGQECGSAVSGTMNMLSTPAPVIGGAIPLSTAPNNNPFQGYIGALQVWSTALSADDVATYMAADPAQAQGCVANFRGLDSSNGVTGTVASLNNGARVSWQSTSGGLLSRSSIRAAASNPKPRWPDIRATAAQAPDEMGPRPKSRILSETKIDQLIADYEEILGATGAAQPQIDQLRKVFLNNLYSGIRHYDDHNGRPPGLVLHRRDGDDHVFEVVGEDGLIEAARIGDATLASYGQDEGLSSECIAWYILLIANAIMVIIGAIGLGAVGSSVISKFLTEWAPKVLSNLIPAMRLALAEANNFQKLIKVVFSVYICGGLASVLAISISGLHWWNWVFIVVAALADLIMLWATGGWYLAAIVANMTASITYFVTSLLAEPEGGCTPGRQSANFAPA</sequence>
<dbReference type="SUPFAM" id="SSF49899">
    <property type="entry name" value="Concanavalin A-like lectins/glucanases"/>
    <property type="match status" value="2"/>
</dbReference>
<keyword evidence="3" id="KW-0472">Membrane</keyword>
<evidence type="ECO:0000313" key="5">
    <source>
        <dbReference type="EMBL" id="MBP2238796.1"/>
    </source>
</evidence>
<feature type="domain" description="LamG-like jellyroll fold" evidence="4">
    <location>
        <begin position="237"/>
        <end position="377"/>
    </location>
</feature>
<proteinExistence type="predicted"/>
<dbReference type="InterPro" id="IPR001791">
    <property type="entry name" value="Laminin_G"/>
</dbReference>
<accession>A0ABS4R8T8</accession>
<dbReference type="Gene3D" id="2.60.120.200">
    <property type="match status" value="2"/>
</dbReference>
<evidence type="ECO:0000256" key="1">
    <source>
        <dbReference type="ARBA" id="ARBA00022729"/>
    </source>
</evidence>
<dbReference type="InterPro" id="IPR013320">
    <property type="entry name" value="ConA-like_dom_sf"/>
</dbReference>
<dbReference type="CDD" id="cd00110">
    <property type="entry name" value="LamG"/>
    <property type="match status" value="1"/>
</dbReference>
<gene>
    <name evidence="5" type="ORF">J2Z31_005337</name>
</gene>
<comment type="caution">
    <text evidence="5">The sequence shown here is derived from an EMBL/GenBank/DDBJ whole genome shotgun (WGS) entry which is preliminary data.</text>
</comment>
<keyword evidence="1" id="KW-0732">Signal</keyword>
<dbReference type="SMART" id="SM00560">
    <property type="entry name" value="LamGL"/>
    <property type="match status" value="1"/>
</dbReference>
<reference evidence="5 6" key="1">
    <citation type="submission" date="2021-03" db="EMBL/GenBank/DDBJ databases">
        <title>Genomic Encyclopedia of Type Strains, Phase IV (KMG-IV): sequencing the most valuable type-strain genomes for metagenomic binning, comparative biology and taxonomic classification.</title>
        <authorList>
            <person name="Goeker M."/>
        </authorList>
    </citation>
    <scope>NUCLEOTIDE SEQUENCE [LARGE SCALE GENOMIC DNA]</scope>
    <source>
        <strain evidence="5 6">DSM 13372</strain>
    </source>
</reference>
<feature type="transmembrane region" description="Helical" evidence="3">
    <location>
        <begin position="567"/>
        <end position="590"/>
    </location>
</feature>
<keyword evidence="6" id="KW-1185">Reference proteome</keyword>
<dbReference type="EMBL" id="JAGILA010000009">
    <property type="protein sequence ID" value="MBP2238796.1"/>
    <property type="molecule type" value="Genomic_DNA"/>
</dbReference>
<dbReference type="InterPro" id="IPR006558">
    <property type="entry name" value="LamG-like"/>
</dbReference>
<feature type="transmembrane region" description="Helical" evidence="3">
    <location>
        <begin position="656"/>
        <end position="679"/>
    </location>
</feature>
<organism evidence="5 6">
    <name type="scientific">Sinorhizobium kostiense</name>
    <dbReference type="NCBI Taxonomy" id="76747"/>
    <lineage>
        <taxon>Bacteria</taxon>
        <taxon>Pseudomonadati</taxon>
        <taxon>Pseudomonadota</taxon>
        <taxon>Alphaproteobacteria</taxon>
        <taxon>Hyphomicrobiales</taxon>
        <taxon>Rhizobiaceae</taxon>
        <taxon>Sinorhizobium/Ensifer group</taxon>
        <taxon>Sinorhizobium</taxon>
    </lineage>
</organism>
<keyword evidence="2" id="KW-1015">Disulfide bond</keyword>
<evidence type="ECO:0000256" key="2">
    <source>
        <dbReference type="ARBA" id="ARBA00023157"/>
    </source>
</evidence>
<keyword evidence="3" id="KW-0812">Transmembrane</keyword>
<dbReference type="Proteomes" id="UP000730739">
    <property type="component" value="Unassembled WGS sequence"/>
</dbReference>
<evidence type="ECO:0000259" key="4">
    <source>
        <dbReference type="SMART" id="SM00560"/>
    </source>
</evidence>
<evidence type="ECO:0000256" key="3">
    <source>
        <dbReference type="SAM" id="Phobius"/>
    </source>
</evidence>
<evidence type="ECO:0000313" key="6">
    <source>
        <dbReference type="Proteomes" id="UP000730739"/>
    </source>
</evidence>